<dbReference type="AlphaFoldDB" id="A0A1S1WTC7"/>
<feature type="domain" description="4'-phosphopantetheinyl transferase N-terminal" evidence="4">
    <location>
        <begin position="26"/>
        <end position="102"/>
    </location>
</feature>
<dbReference type="SUPFAM" id="SSF56214">
    <property type="entry name" value="4'-phosphopantetheinyl transferase"/>
    <property type="match status" value="2"/>
</dbReference>
<dbReference type="Proteomes" id="UP000180088">
    <property type="component" value="Unassembled WGS sequence"/>
</dbReference>
<dbReference type="Gene3D" id="3.90.470.20">
    <property type="entry name" value="4'-phosphopantetheinyl transferase domain"/>
    <property type="match status" value="2"/>
</dbReference>
<gene>
    <name evidence="5" type="ORF">BI347_21450</name>
</gene>
<dbReference type="InterPro" id="IPR037143">
    <property type="entry name" value="4-PPantetheinyl_Trfase_dom_sf"/>
</dbReference>
<comment type="similarity">
    <text evidence="1">Belongs to the P-Pant transferase superfamily. Gsp/Sfp/HetI/AcpT family.</text>
</comment>
<dbReference type="GO" id="GO:0019878">
    <property type="term" value="P:lysine biosynthetic process via aminoadipic acid"/>
    <property type="evidence" value="ECO:0007669"/>
    <property type="project" value="TreeGrafter"/>
</dbReference>
<dbReference type="PANTHER" id="PTHR12215:SF10">
    <property type="entry name" value="L-AMINOADIPATE-SEMIALDEHYDE DEHYDROGENASE-PHOSPHOPANTETHEINYL TRANSFERASE"/>
    <property type="match status" value="1"/>
</dbReference>
<evidence type="ECO:0000259" key="4">
    <source>
        <dbReference type="Pfam" id="PF22624"/>
    </source>
</evidence>
<feature type="domain" description="4'-phosphopantetheinyl transferase" evidence="3">
    <location>
        <begin position="109"/>
        <end position="210"/>
    </location>
</feature>
<organism evidence="5 6">
    <name type="scientific">Chromobacterium sphagni</name>
    <dbReference type="NCBI Taxonomy" id="1903179"/>
    <lineage>
        <taxon>Bacteria</taxon>
        <taxon>Pseudomonadati</taxon>
        <taxon>Pseudomonadota</taxon>
        <taxon>Betaproteobacteria</taxon>
        <taxon>Neisseriales</taxon>
        <taxon>Chromobacteriaceae</taxon>
        <taxon>Chromobacterium</taxon>
    </lineage>
</organism>
<proteinExistence type="inferred from homology"/>
<dbReference type="InterPro" id="IPR055066">
    <property type="entry name" value="AASDHPPT_N"/>
</dbReference>
<evidence type="ECO:0000259" key="3">
    <source>
        <dbReference type="Pfam" id="PF01648"/>
    </source>
</evidence>
<evidence type="ECO:0000313" key="5">
    <source>
        <dbReference type="EMBL" id="OHX10355.1"/>
    </source>
</evidence>
<dbReference type="PANTHER" id="PTHR12215">
    <property type="entry name" value="PHOSPHOPANTETHEINE TRANSFERASE"/>
    <property type="match status" value="1"/>
</dbReference>
<dbReference type="EMBL" id="MKCS01000004">
    <property type="protein sequence ID" value="OHX10355.1"/>
    <property type="molecule type" value="Genomic_DNA"/>
</dbReference>
<dbReference type="GO" id="GO:0008897">
    <property type="term" value="F:holo-[acyl-carrier-protein] synthase activity"/>
    <property type="evidence" value="ECO:0007669"/>
    <property type="project" value="InterPro"/>
</dbReference>
<keyword evidence="2" id="KW-0808">Transferase</keyword>
<evidence type="ECO:0000256" key="2">
    <source>
        <dbReference type="ARBA" id="ARBA00022679"/>
    </source>
</evidence>
<name>A0A1S1WTC7_9NEIS</name>
<sequence length="233" mass="25380">MRQALAAPGAGIDVIAIPLDGPPCADALSPKERERAGRFVRPQDGIRYAAAHNALRHLLAAALSLEPGSLEFDAHSGGKPWLPAYPGLAFNLSHSGDIGLVAIGRGLRLGVDVEQRQRNGRELDWRGIAESYFTVRELQAIGDDDDATLRFLRMWTAKEAVLKAIGSGLSGLAEVETALNDENQAWLLSAHRAEWRLQTLELAGGHAAALAYDGPHRPLRQWLWQDFAQPFPT</sequence>
<comment type="caution">
    <text evidence="5">The sequence shown here is derived from an EMBL/GenBank/DDBJ whole genome shotgun (WGS) entry which is preliminary data.</text>
</comment>
<dbReference type="InterPro" id="IPR050559">
    <property type="entry name" value="P-Pant_transferase_sf"/>
</dbReference>
<protein>
    <submittedName>
        <fullName evidence="5">Uncharacterized protein</fullName>
    </submittedName>
</protein>
<dbReference type="Pfam" id="PF01648">
    <property type="entry name" value="ACPS"/>
    <property type="match status" value="1"/>
</dbReference>
<reference evidence="5 6" key="1">
    <citation type="submission" date="2016-09" db="EMBL/GenBank/DDBJ databases">
        <title>Chromobacterium muskegensis sp. nov., an insecticidal bacterium isolated from Sphagnum bogs.</title>
        <authorList>
            <person name="Sparks M.E."/>
            <person name="Blackburn M.B."/>
            <person name="Gundersen-Rindal D.E."/>
            <person name="Mitchell A."/>
            <person name="Farrar R."/>
            <person name="Kuhar D."/>
        </authorList>
    </citation>
    <scope>NUCLEOTIDE SEQUENCE [LARGE SCALE GENOMIC DNA]</scope>
    <source>
        <strain evidence="5 6">37-2</strain>
    </source>
</reference>
<evidence type="ECO:0000313" key="6">
    <source>
        <dbReference type="Proteomes" id="UP000180088"/>
    </source>
</evidence>
<dbReference type="GO" id="GO:0000287">
    <property type="term" value="F:magnesium ion binding"/>
    <property type="evidence" value="ECO:0007669"/>
    <property type="project" value="InterPro"/>
</dbReference>
<dbReference type="STRING" id="1903179.BI347_21450"/>
<dbReference type="GO" id="GO:0005829">
    <property type="term" value="C:cytosol"/>
    <property type="evidence" value="ECO:0007669"/>
    <property type="project" value="TreeGrafter"/>
</dbReference>
<dbReference type="Pfam" id="PF22624">
    <property type="entry name" value="AASDHPPT_N"/>
    <property type="match status" value="1"/>
</dbReference>
<accession>A0A1S1WTC7</accession>
<evidence type="ECO:0000256" key="1">
    <source>
        <dbReference type="ARBA" id="ARBA00010990"/>
    </source>
</evidence>
<dbReference type="InterPro" id="IPR008278">
    <property type="entry name" value="4-PPantetheinyl_Trfase_dom"/>
</dbReference>